<gene>
    <name evidence="2" type="ORF">ROSMUCSMR3_02786</name>
</gene>
<evidence type="ECO:0008006" key="4">
    <source>
        <dbReference type="Google" id="ProtNLM"/>
    </source>
</evidence>
<evidence type="ECO:0000256" key="1">
    <source>
        <dbReference type="SAM" id="MobiDB-lite"/>
    </source>
</evidence>
<proteinExistence type="predicted"/>
<reference evidence="2 3" key="1">
    <citation type="submission" date="2017-03" db="EMBL/GenBank/DDBJ databases">
        <title>Genome Sequence of Roseovarius mucosus strain SMR3 Isolated from a culture of the Diatom Skeletonema marinoi.</title>
        <authorList>
            <person name="Topel M."/>
            <person name="Pinder M."/>
            <person name="Johansson O.N."/>
            <person name="Kourtchenko O."/>
            <person name="Godhe A."/>
            <person name="Clarke A.K."/>
        </authorList>
    </citation>
    <scope>NUCLEOTIDE SEQUENCE [LARGE SCALE GENOMIC DNA]</scope>
    <source>
        <strain evidence="2 3">SMR3</strain>
    </source>
</reference>
<dbReference type="Proteomes" id="UP000192273">
    <property type="component" value="Chromosome"/>
</dbReference>
<accession>A0A1V0RR57</accession>
<name>A0A1V0RR57_9RHOB</name>
<sequence length="562" mass="60679">MPFILSIEDVGGPSFTAAHFGGNLLATRDVVGTNGTFADTAATLGMAHLRYPGGALTENCACIYEADRLSEPPRTTDEPVQTSVTEMFSYATQAGIALTLVLPTRDFLTDVSDENGHRFADVDETAVRQFIADIAEGNFGTAPVIQAFEIGNEYWGSGEMNTVEYGRLASEMALIVEEEMSRHPASPQFADTDILVQMGTNHGVSDLSGLFDGTGSEQLAAANQMFGLSLSEEGYIYSSGEVAWSKVNNAILMDQFDTDAERAAVDGIVAHIYSRGEDVPGSRYFELSQIGDTWLEEMPDLKVYATEWNLKRTVGDTREEEFGLKQAHEMLNIVEAFHWGGVDAAHAWALQLNSRTALAEVEGDAEMRVAGEMFRLMNEVLPGTRPLALVGSAGRETELQGTTADVHSFYAQDRLVTFIASTSDGQSEQIVDFNNLVTQSGEVSITRLGVAEGENPTFTSAEPQITHEDASALLADGILIADLAPREILMIEMSNPTYTDAVREIAAQDVPADDPVLPMLPPEAPPQDQNNPPDQQAEDEGKDDGGFVSTLLGVLPLLFFAG</sequence>
<dbReference type="EMBL" id="CP020474">
    <property type="protein sequence ID" value="ARE84253.1"/>
    <property type="molecule type" value="Genomic_DNA"/>
</dbReference>
<organism evidence="2 3">
    <name type="scientific">Roseovarius mucosus</name>
    <dbReference type="NCBI Taxonomy" id="215743"/>
    <lineage>
        <taxon>Bacteria</taxon>
        <taxon>Pseudomonadati</taxon>
        <taxon>Pseudomonadota</taxon>
        <taxon>Alphaproteobacteria</taxon>
        <taxon>Rhodobacterales</taxon>
        <taxon>Roseobacteraceae</taxon>
        <taxon>Roseovarius</taxon>
    </lineage>
</organism>
<dbReference type="AlphaFoldDB" id="A0A1V0RR57"/>
<dbReference type="Gene3D" id="3.20.20.80">
    <property type="entry name" value="Glycosidases"/>
    <property type="match status" value="1"/>
</dbReference>
<evidence type="ECO:0000313" key="2">
    <source>
        <dbReference type="EMBL" id="ARE84253.1"/>
    </source>
</evidence>
<dbReference type="InterPro" id="IPR017853">
    <property type="entry name" value="GH"/>
</dbReference>
<dbReference type="SUPFAM" id="SSF51445">
    <property type="entry name" value="(Trans)glycosidases"/>
    <property type="match status" value="1"/>
</dbReference>
<dbReference type="OrthoDB" id="5242885at2"/>
<evidence type="ECO:0000313" key="3">
    <source>
        <dbReference type="Proteomes" id="UP000192273"/>
    </source>
</evidence>
<dbReference type="RefSeq" id="WP_081507657.1">
    <property type="nucleotide sequence ID" value="NZ_CP020474.1"/>
</dbReference>
<feature type="region of interest" description="Disordered" evidence="1">
    <location>
        <begin position="512"/>
        <end position="546"/>
    </location>
</feature>
<feature type="compositionally biased region" description="Low complexity" evidence="1">
    <location>
        <begin position="526"/>
        <end position="535"/>
    </location>
</feature>
<dbReference type="KEGG" id="rmm:ROSMUCSMR3_02786"/>
<protein>
    <recommendedName>
        <fullName evidence="4">Type I secretion protein</fullName>
    </recommendedName>
</protein>
<keyword evidence="3" id="KW-1185">Reference proteome</keyword>